<dbReference type="InterPro" id="IPR043132">
    <property type="entry name" value="BCAT-like_C"/>
</dbReference>
<dbReference type="RefSeq" id="WP_032525199.1">
    <property type="nucleotide sequence ID" value="NZ_CP138934.1"/>
</dbReference>
<dbReference type="PANTHER" id="PTHR42743:SF11">
    <property type="entry name" value="AMINODEOXYCHORISMATE LYASE"/>
    <property type="match status" value="1"/>
</dbReference>
<comment type="caution">
    <text evidence="2">The sequence shown here is derived from an EMBL/GenBank/DDBJ whole genome shotgun (WGS) entry which is preliminary data.</text>
</comment>
<dbReference type="InterPro" id="IPR050571">
    <property type="entry name" value="Class-IV_PLP-Dep_Aminotrnsfr"/>
</dbReference>
<reference evidence="3" key="1">
    <citation type="journal article" date="2014" name="Sci. Data">
        <title>Genomes of diverse isolates of the marine cyanobacterium Prochlorococcus.</title>
        <authorList>
            <person name="Biller S."/>
            <person name="Berube P."/>
            <person name="Thompson J."/>
            <person name="Kelly L."/>
            <person name="Roggensack S."/>
            <person name="Awad L."/>
            <person name="Roache-Johnson K."/>
            <person name="Ding H."/>
            <person name="Giovannoni S.J."/>
            <person name="Moore L.R."/>
            <person name="Chisholm S.W."/>
        </authorList>
    </citation>
    <scope>NUCLEOTIDE SEQUENCE [LARGE SCALE GENOMIC DNA]</scope>
    <source>
        <strain evidence="3">GP2</strain>
    </source>
</reference>
<dbReference type="Proteomes" id="UP000030598">
    <property type="component" value="Unassembled WGS sequence"/>
</dbReference>
<gene>
    <name evidence="2" type="ORF">EU91_1859</name>
</gene>
<dbReference type="InterPro" id="IPR001544">
    <property type="entry name" value="Aminotrans_IV"/>
</dbReference>
<dbReference type="Gene3D" id="3.20.10.10">
    <property type="entry name" value="D-amino Acid Aminotransferase, subunit A, domain 2"/>
    <property type="match status" value="1"/>
</dbReference>
<dbReference type="InterPro" id="IPR036038">
    <property type="entry name" value="Aminotransferase-like"/>
</dbReference>
<sequence>MIETLGWQKDQWLDIDRIFIAANNRALKFADGIFETILIKENKPILFDEHLKRLEKSSKILNINLKINKLTLRQLIQDGIRKLSLKNDQFASVRINYSRGTNEGRAVTINSTSETKDLDNLWLEFYRIKPNFNPISVCISQTEKINEFSLISKCKTFSYNQAIQVLTEANKKSFDDSILLNTSGEICCGSTFNLLIKRNNQWITPRKESGCLEGIMVSKALKLKIVKEELIPPEFQNDDIIVAINSLSCRQINQVNDLKLKTKFDPIYFWDLLYS</sequence>
<name>A0A0A1ZB35_PROMR</name>
<dbReference type="eggNOG" id="COG0115">
    <property type="taxonomic scope" value="Bacteria"/>
</dbReference>
<dbReference type="PANTHER" id="PTHR42743">
    <property type="entry name" value="AMINO-ACID AMINOTRANSFERASE"/>
    <property type="match status" value="1"/>
</dbReference>
<proteinExistence type="inferred from homology"/>
<dbReference type="STRING" id="59925.EU91_1859"/>
<protein>
    <submittedName>
        <fullName evidence="2">Aminodeoxychorismate lyase</fullName>
        <ecNumber evidence="2">4.1.3.38</ecNumber>
    </submittedName>
</protein>
<dbReference type="SUPFAM" id="SSF56752">
    <property type="entry name" value="D-aminoacid aminotransferase-like PLP-dependent enzymes"/>
    <property type="match status" value="1"/>
</dbReference>
<evidence type="ECO:0000313" key="2">
    <source>
        <dbReference type="EMBL" id="KGF85756.1"/>
    </source>
</evidence>
<accession>A0A0A1ZB35</accession>
<dbReference type="AlphaFoldDB" id="A0A0A1ZB35"/>
<dbReference type="EC" id="4.1.3.38" evidence="2"/>
<dbReference type="GO" id="GO:0008696">
    <property type="term" value="F:4-amino-4-deoxychorismate lyase activity"/>
    <property type="evidence" value="ECO:0007669"/>
    <property type="project" value="UniProtKB-EC"/>
</dbReference>
<evidence type="ECO:0000256" key="1">
    <source>
        <dbReference type="ARBA" id="ARBA00009320"/>
    </source>
</evidence>
<dbReference type="Gene3D" id="3.30.470.10">
    <property type="match status" value="1"/>
</dbReference>
<dbReference type="InterPro" id="IPR043131">
    <property type="entry name" value="BCAT-like_N"/>
</dbReference>
<comment type="similarity">
    <text evidence="1">Belongs to the class-IV pyridoxal-phosphate-dependent aminotransferase family.</text>
</comment>
<dbReference type="OrthoDB" id="451849at2"/>
<keyword evidence="2" id="KW-0456">Lyase</keyword>
<dbReference type="Pfam" id="PF01063">
    <property type="entry name" value="Aminotran_4"/>
    <property type="match status" value="1"/>
</dbReference>
<evidence type="ECO:0000313" key="3">
    <source>
        <dbReference type="Proteomes" id="UP000030598"/>
    </source>
</evidence>
<dbReference type="EMBL" id="JNAH01000008">
    <property type="protein sequence ID" value="KGF85756.1"/>
    <property type="molecule type" value="Genomic_DNA"/>
</dbReference>
<dbReference type="GO" id="GO:0046394">
    <property type="term" value="P:carboxylic acid biosynthetic process"/>
    <property type="evidence" value="ECO:0007669"/>
    <property type="project" value="UniProtKB-ARBA"/>
</dbReference>
<organism evidence="2 3">
    <name type="scientific">Prochlorococcus marinus str. GP2</name>
    <dbReference type="NCBI Taxonomy" id="59925"/>
    <lineage>
        <taxon>Bacteria</taxon>
        <taxon>Bacillati</taxon>
        <taxon>Cyanobacteriota</taxon>
        <taxon>Cyanophyceae</taxon>
        <taxon>Synechococcales</taxon>
        <taxon>Prochlorococcaceae</taxon>
        <taxon>Prochlorococcus</taxon>
    </lineage>
</organism>